<keyword evidence="5" id="KW-1185">Reference proteome</keyword>
<dbReference type="EMBL" id="CAJQZP010000220">
    <property type="protein sequence ID" value="CAG4949424.1"/>
    <property type="molecule type" value="Genomic_DNA"/>
</dbReference>
<dbReference type="PANTHER" id="PTHR46599:SF3">
    <property type="entry name" value="PIGGYBAC TRANSPOSABLE ELEMENT-DERIVED PROTEIN 4"/>
    <property type="match status" value="1"/>
</dbReference>
<evidence type="ECO:0000259" key="2">
    <source>
        <dbReference type="Pfam" id="PF13842"/>
    </source>
</evidence>
<feature type="domain" description="PiggyBac transposable element-derived protein" evidence="3">
    <location>
        <begin position="174"/>
        <end position="536"/>
    </location>
</feature>
<organism evidence="4 5">
    <name type="scientific">Parnassius apollo</name>
    <name type="common">Apollo butterfly</name>
    <name type="synonym">Papilio apollo</name>
    <dbReference type="NCBI Taxonomy" id="110799"/>
    <lineage>
        <taxon>Eukaryota</taxon>
        <taxon>Metazoa</taxon>
        <taxon>Ecdysozoa</taxon>
        <taxon>Arthropoda</taxon>
        <taxon>Hexapoda</taxon>
        <taxon>Insecta</taxon>
        <taxon>Pterygota</taxon>
        <taxon>Neoptera</taxon>
        <taxon>Endopterygota</taxon>
        <taxon>Lepidoptera</taxon>
        <taxon>Glossata</taxon>
        <taxon>Ditrysia</taxon>
        <taxon>Papilionoidea</taxon>
        <taxon>Papilionidae</taxon>
        <taxon>Parnassiinae</taxon>
        <taxon>Parnassini</taxon>
        <taxon>Parnassius</taxon>
        <taxon>Parnassius</taxon>
    </lineage>
</organism>
<dbReference type="Proteomes" id="UP000691718">
    <property type="component" value="Unassembled WGS sequence"/>
</dbReference>
<protein>
    <submittedName>
        <fullName evidence="4">(apollo) hypothetical protein</fullName>
    </submittedName>
</protein>
<feature type="region of interest" description="Disordered" evidence="1">
    <location>
        <begin position="59"/>
        <end position="158"/>
    </location>
</feature>
<dbReference type="Pfam" id="PF13843">
    <property type="entry name" value="DDE_Tnp_1_7"/>
    <property type="match status" value="1"/>
</dbReference>
<dbReference type="OrthoDB" id="118105at2759"/>
<evidence type="ECO:0000313" key="4">
    <source>
        <dbReference type="EMBL" id="CAG4949424.1"/>
    </source>
</evidence>
<dbReference type="InterPro" id="IPR032718">
    <property type="entry name" value="PGBD4_Znf_C"/>
</dbReference>
<evidence type="ECO:0000313" key="5">
    <source>
        <dbReference type="Proteomes" id="UP000691718"/>
    </source>
</evidence>
<dbReference type="CDD" id="cd19757">
    <property type="entry name" value="Bbox1"/>
    <property type="match status" value="1"/>
</dbReference>
<dbReference type="InterPro" id="IPR029526">
    <property type="entry name" value="PGBD"/>
</dbReference>
<evidence type="ECO:0000259" key="3">
    <source>
        <dbReference type="Pfam" id="PF13843"/>
    </source>
</evidence>
<dbReference type="Pfam" id="PF13842">
    <property type="entry name" value="zf-Tnp_2"/>
    <property type="match status" value="1"/>
</dbReference>
<feature type="domain" description="PiggyBac transposable element-derived protein 4 C-terminal zinc-finger" evidence="2">
    <location>
        <begin position="613"/>
        <end position="652"/>
    </location>
</feature>
<dbReference type="AlphaFoldDB" id="A0A8S3WB55"/>
<reference evidence="4" key="1">
    <citation type="submission" date="2021-04" db="EMBL/GenBank/DDBJ databases">
        <authorList>
            <person name="Tunstrom K."/>
        </authorList>
    </citation>
    <scope>NUCLEOTIDE SEQUENCE</scope>
</reference>
<evidence type="ECO:0000256" key="1">
    <source>
        <dbReference type="SAM" id="MobiDB-lite"/>
    </source>
</evidence>
<feature type="compositionally biased region" description="Polar residues" evidence="1">
    <location>
        <begin position="71"/>
        <end position="82"/>
    </location>
</feature>
<sequence length="655" mass="75502">MNEKALNDLEIAYALEEIFGLPDDPDVSDDNLESDEEDVQYSTVKLQRILESLDELHDGILAPTPDPPDSLISNISNASVENQPSPSPQPTNSDRLRRARIIQNAPSTSGTQQTLRRQPQSPVANTNSDSETDDSDGEEETWKKTMWTTDRPSPSVYDEIPMEPAIMFSSRTRPVTVFEKFFTDEVYDLIIYQTNLYAEQRKDEGWTQLDKKELKAFVGIFIIMGYNILPSIDLYWSSDPGFSVDEIAETMTVKRFKKILRNLHVNDNTQIPDKTSENYDKLYKIRPLLDLITQACQKNAKDSSSQSIDESMILFKGRSSMKQYMPLKPIKRGYKVWCRCDSKTGYLYEFYIYTGKSKTGTEEGLGSKVVKMLTEKLINKALEEYHIIITFDNFFCDYTLMQYLYENGIYATGTVRRHRKHLPVLVKTNQKLAKGQYKWRVKGNVSFLVWQDTKEVLLLSNAFHPKVGKTTVLRTQKDGTKQEINCPLAIKEYTKRMGGVDHFDQIKSTYSVGRRSRRWWVRIFFFLLDTSITNAYLLYCQNKNATKLSNLEFRVSVARGLISGFSSRRRRSGSLVNYICRKKIASENRQKAVHVVAEEVRFTNVGDHMPVESPSYKRCRMCSTKEKDKRSKVICEKCKFPLCITPCFTAFHRKG</sequence>
<gene>
    <name evidence="4" type="ORF">PAPOLLO_LOCUS4017</name>
</gene>
<accession>A0A8S3WB55</accession>
<proteinExistence type="predicted"/>
<feature type="compositionally biased region" description="Acidic residues" evidence="1">
    <location>
        <begin position="130"/>
        <end position="139"/>
    </location>
</feature>
<name>A0A8S3WB55_PARAO</name>
<feature type="compositionally biased region" description="Polar residues" evidence="1">
    <location>
        <begin position="104"/>
        <end position="124"/>
    </location>
</feature>
<comment type="caution">
    <text evidence="4">The sequence shown here is derived from an EMBL/GenBank/DDBJ whole genome shotgun (WGS) entry which is preliminary data.</text>
</comment>
<dbReference type="PANTHER" id="PTHR46599">
    <property type="entry name" value="PIGGYBAC TRANSPOSABLE ELEMENT-DERIVED PROTEIN 4"/>
    <property type="match status" value="1"/>
</dbReference>